<proteinExistence type="predicted"/>
<dbReference type="Proteomes" id="UP000688137">
    <property type="component" value="Unassembled WGS sequence"/>
</dbReference>
<accession>A0A8S1LXT0</accession>
<organism evidence="1 2">
    <name type="scientific">Paramecium primaurelia</name>
    <dbReference type="NCBI Taxonomy" id="5886"/>
    <lineage>
        <taxon>Eukaryota</taxon>
        <taxon>Sar</taxon>
        <taxon>Alveolata</taxon>
        <taxon>Ciliophora</taxon>
        <taxon>Intramacronucleata</taxon>
        <taxon>Oligohymenophorea</taxon>
        <taxon>Peniculida</taxon>
        <taxon>Parameciidae</taxon>
        <taxon>Paramecium</taxon>
    </lineage>
</organism>
<dbReference type="AlphaFoldDB" id="A0A8S1LXT0"/>
<reference evidence="1" key="1">
    <citation type="submission" date="2021-01" db="EMBL/GenBank/DDBJ databases">
        <authorList>
            <consortium name="Genoscope - CEA"/>
            <person name="William W."/>
        </authorList>
    </citation>
    <scope>NUCLEOTIDE SEQUENCE</scope>
</reference>
<protein>
    <submittedName>
        <fullName evidence="1">Uncharacterized protein</fullName>
    </submittedName>
</protein>
<gene>
    <name evidence="1" type="ORF">PPRIM_AZ9-3.1.T0450174</name>
</gene>
<comment type="caution">
    <text evidence="1">The sequence shown here is derived from an EMBL/GenBank/DDBJ whole genome shotgun (WGS) entry which is preliminary data.</text>
</comment>
<sequence length="74" mass="8953">MRRCGSRDKEIKEKLDSHELIMIMQSNGFLKLLNKNQDIKIFYQRDQINVLVLKVLKCILLKNLYLFKNYTIFM</sequence>
<dbReference type="EMBL" id="CAJJDM010000045">
    <property type="protein sequence ID" value="CAD8070331.1"/>
    <property type="molecule type" value="Genomic_DNA"/>
</dbReference>
<keyword evidence="2" id="KW-1185">Reference proteome</keyword>
<evidence type="ECO:0000313" key="2">
    <source>
        <dbReference type="Proteomes" id="UP000688137"/>
    </source>
</evidence>
<evidence type="ECO:0000313" key="1">
    <source>
        <dbReference type="EMBL" id="CAD8070331.1"/>
    </source>
</evidence>
<name>A0A8S1LXT0_PARPR</name>